<feature type="domain" description="Peptidase S53" evidence="17">
    <location>
        <begin position="228"/>
        <end position="593"/>
    </location>
</feature>
<feature type="signal peptide" evidence="16">
    <location>
        <begin position="1"/>
        <end position="15"/>
    </location>
</feature>
<keyword evidence="8 16" id="KW-0732">Signal</keyword>
<feature type="active site" description="Charge relay system" evidence="15">
    <location>
        <position position="306"/>
    </location>
</feature>
<evidence type="ECO:0000256" key="8">
    <source>
        <dbReference type="ARBA" id="ARBA00022729"/>
    </source>
</evidence>
<dbReference type="PANTHER" id="PTHR14218:SF15">
    <property type="entry name" value="TRIPEPTIDYL-PEPTIDASE 1"/>
    <property type="match status" value="1"/>
</dbReference>
<evidence type="ECO:0000256" key="3">
    <source>
        <dbReference type="ARBA" id="ARBA00004239"/>
    </source>
</evidence>
<evidence type="ECO:0000256" key="10">
    <source>
        <dbReference type="ARBA" id="ARBA00022825"/>
    </source>
</evidence>
<dbReference type="SMART" id="SM00944">
    <property type="entry name" value="Pro-kuma_activ"/>
    <property type="match status" value="1"/>
</dbReference>
<evidence type="ECO:0000256" key="6">
    <source>
        <dbReference type="ARBA" id="ARBA00022670"/>
    </source>
</evidence>
<name>A0A0B7FM04_THACB</name>
<evidence type="ECO:0000256" key="15">
    <source>
        <dbReference type="PROSITE-ProRule" id="PRU01032"/>
    </source>
</evidence>
<comment type="cofactor">
    <cofactor evidence="15">
        <name>Ca(2+)</name>
        <dbReference type="ChEBI" id="CHEBI:29108"/>
    </cofactor>
    <text evidence="15">Binds 1 Ca(2+) ion per subunit.</text>
</comment>
<keyword evidence="14" id="KW-0325">Glycoprotein</keyword>
<feature type="active site" description="Charge relay system" evidence="15">
    <location>
        <position position="302"/>
    </location>
</feature>
<evidence type="ECO:0000259" key="17">
    <source>
        <dbReference type="PROSITE" id="PS51695"/>
    </source>
</evidence>
<dbReference type="SUPFAM" id="SSF52743">
    <property type="entry name" value="Subtilisin-like"/>
    <property type="match status" value="1"/>
</dbReference>
<evidence type="ECO:0000256" key="5">
    <source>
        <dbReference type="ARBA" id="ARBA00022525"/>
    </source>
</evidence>
<evidence type="ECO:0000256" key="11">
    <source>
        <dbReference type="ARBA" id="ARBA00022837"/>
    </source>
</evidence>
<dbReference type="Pfam" id="PF09286">
    <property type="entry name" value="Pro-kuma_activ"/>
    <property type="match status" value="1"/>
</dbReference>
<accession>A0A0B7FM04</accession>
<dbReference type="GO" id="GO:0005576">
    <property type="term" value="C:extracellular region"/>
    <property type="evidence" value="ECO:0007669"/>
    <property type="project" value="UniProtKB-SubCell"/>
</dbReference>
<keyword evidence="13" id="KW-0865">Zymogen</keyword>
<dbReference type="InterPro" id="IPR030400">
    <property type="entry name" value="Sedolisin_dom"/>
</dbReference>
<dbReference type="InterPro" id="IPR050819">
    <property type="entry name" value="Tripeptidyl-peptidase_I"/>
</dbReference>
<evidence type="ECO:0000256" key="14">
    <source>
        <dbReference type="ARBA" id="ARBA00023180"/>
    </source>
</evidence>
<feature type="chain" id="PRO_5011955129" description="tripeptidyl-peptidase II" evidence="16">
    <location>
        <begin position="16"/>
        <end position="593"/>
    </location>
</feature>
<dbReference type="EC" id="3.4.14.10" evidence="4"/>
<evidence type="ECO:0000256" key="2">
    <source>
        <dbReference type="ARBA" id="ARBA00002451"/>
    </source>
</evidence>
<comment type="function">
    <text evidence="2">Secreted tripeptidyl-peptidase which degrades proteins at acidic pHs and is involved in virulence.</text>
</comment>
<keyword evidence="9 15" id="KW-0378">Hydrolase</keyword>
<keyword evidence="19" id="KW-1185">Reference proteome</keyword>
<keyword evidence="7 15" id="KW-0479">Metal-binding</keyword>
<dbReference type="PANTHER" id="PTHR14218">
    <property type="entry name" value="PROTEASE S8 TRIPEPTIDYL PEPTIDASE I CLN2"/>
    <property type="match status" value="1"/>
</dbReference>
<evidence type="ECO:0000256" key="1">
    <source>
        <dbReference type="ARBA" id="ARBA00001910"/>
    </source>
</evidence>
<feature type="active site" description="Charge relay system" evidence="15">
    <location>
        <position position="513"/>
    </location>
</feature>
<dbReference type="Gene3D" id="3.40.50.200">
    <property type="entry name" value="Peptidase S8/S53 domain"/>
    <property type="match status" value="1"/>
</dbReference>
<dbReference type="FunFam" id="3.40.50.200:FF:000015">
    <property type="entry name" value="Tripeptidyl peptidase A"/>
    <property type="match status" value="1"/>
</dbReference>
<dbReference type="Pfam" id="PF00082">
    <property type="entry name" value="Peptidase_S8"/>
    <property type="match status" value="1"/>
</dbReference>
<dbReference type="EMBL" id="LN679127">
    <property type="protein sequence ID" value="CEL57192.1"/>
    <property type="molecule type" value="Genomic_DNA"/>
</dbReference>
<feature type="binding site" evidence="15">
    <location>
        <position position="556"/>
    </location>
    <ligand>
        <name>Ca(2+)</name>
        <dbReference type="ChEBI" id="CHEBI:29108"/>
    </ligand>
</feature>
<evidence type="ECO:0000313" key="18">
    <source>
        <dbReference type="EMBL" id="CEL57192.1"/>
    </source>
</evidence>
<dbReference type="GO" id="GO:0006508">
    <property type="term" value="P:proteolysis"/>
    <property type="evidence" value="ECO:0007669"/>
    <property type="project" value="UniProtKB-KW"/>
</dbReference>
<gene>
    <name evidence="18" type="ORF">RSOLAG1IB_08425</name>
</gene>
<evidence type="ECO:0000256" key="12">
    <source>
        <dbReference type="ARBA" id="ARBA00023026"/>
    </source>
</evidence>
<proteinExistence type="predicted"/>
<evidence type="ECO:0000256" key="16">
    <source>
        <dbReference type="SAM" id="SignalP"/>
    </source>
</evidence>
<dbReference type="GO" id="GO:0008240">
    <property type="term" value="F:tripeptidyl-peptidase activity"/>
    <property type="evidence" value="ECO:0007669"/>
    <property type="project" value="UniProtKB-EC"/>
</dbReference>
<dbReference type="Proteomes" id="UP000059188">
    <property type="component" value="Unassembled WGS sequence"/>
</dbReference>
<evidence type="ECO:0000256" key="9">
    <source>
        <dbReference type="ARBA" id="ARBA00022801"/>
    </source>
</evidence>
<dbReference type="InterPro" id="IPR015366">
    <property type="entry name" value="S53_propep"/>
</dbReference>
<organism evidence="18 19">
    <name type="scientific">Thanatephorus cucumeris (strain AG1-IB / isolate 7/3/14)</name>
    <name type="common">Lettuce bottom rot fungus</name>
    <name type="synonym">Rhizoctonia solani</name>
    <dbReference type="NCBI Taxonomy" id="1108050"/>
    <lineage>
        <taxon>Eukaryota</taxon>
        <taxon>Fungi</taxon>
        <taxon>Dikarya</taxon>
        <taxon>Basidiomycota</taxon>
        <taxon>Agaricomycotina</taxon>
        <taxon>Agaricomycetes</taxon>
        <taxon>Cantharellales</taxon>
        <taxon>Ceratobasidiaceae</taxon>
        <taxon>Rhizoctonia</taxon>
        <taxon>Rhizoctonia solani AG-1</taxon>
    </lineage>
</organism>
<comment type="subcellular location">
    <subcellularLocation>
        <location evidence="3">Secreted</location>
        <location evidence="3">Extracellular space</location>
    </subcellularLocation>
</comment>
<keyword evidence="5" id="KW-0964">Secreted</keyword>
<comment type="catalytic activity">
    <reaction evidence="1">
        <text>Release of an N-terminal tripeptide from a polypeptide.</text>
        <dbReference type="EC" id="3.4.14.10"/>
    </reaction>
</comment>
<dbReference type="CDD" id="cd11377">
    <property type="entry name" value="Pro-peptidase_S53"/>
    <property type="match status" value="1"/>
</dbReference>
<keyword evidence="10 15" id="KW-0720">Serine protease</keyword>
<evidence type="ECO:0000256" key="4">
    <source>
        <dbReference type="ARBA" id="ARBA00012462"/>
    </source>
</evidence>
<feature type="binding site" evidence="15">
    <location>
        <position position="574"/>
    </location>
    <ligand>
        <name>Ca(2+)</name>
        <dbReference type="ChEBI" id="CHEBI:29108"/>
    </ligand>
</feature>
<dbReference type="InterPro" id="IPR000209">
    <property type="entry name" value="Peptidase_S8/S53_dom"/>
</dbReference>
<dbReference type="PROSITE" id="PS00138">
    <property type="entry name" value="SUBTILASE_SER"/>
    <property type="match status" value="1"/>
</dbReference>
<evidence type="ECO:0000256" key="7">
    <source>
        <dbReference type="ARBA" id="ARBA00022723"/>
    </source>
</evidence>
<dbReference type="OrthoDB" id="409122at2759"/>
<feature type="binding site" evidence="15">
    <location>
        <position position="576"/>
    </location>
    <ligand>
        <name>Ca(2+)</name>
        <dbReference type="ChEBI" id="CHEBI:29108"/>
    </ligand>
</feature>
<dbReference type="PROSITE" id="PS51695">
    <property type="entry name" value="SEDOLISIN"/>
    <property type="match status" value="1"/>
</dbReference>
<dbReference type="InterPro" id="IPR036852">
    <property type="entry name" value="Peptidase_S8/S53_dom_sf"/>
</dbReference>
<dbReference type="SUPFAM" id="SSF54897">
    <property type="entry name" value="Protease propeptides/inhibitors"/>
    <property type="match status" value="1"/>
</dbReference>
<protein>
    <recommendedName>
        <fullName evidence="4">tripeptidyl-peptidase II</fullName>
        <ecNumber evidence="4">3.4.14.10</ecNumber>
    </recommendedName>
</protein>
<dbReference type="GO" id="GO:0004252">
    <property type="term" value="F:serine-type endopeptidase activity"/>
    <property type="evidence" value="ECO:0007669"/>
    <property type="project" value="UniProtKB-UniRule"/>
</dbReference>
<keyword evidence="6 15" id="KW-0645">Protease</keyword>
<reference evidence="18 19" key="1">
    <citation type="submission" date="2014-11" db="EMBL/GenBank/DDBJ databases">
        <authorList>
            <person name="Wibberg Daniel"/>
        </authorList>
    </citation>
    <scope>NUCLEOTIDE SEQUENCE [LARGE SCALE GENOMIC DNA]</scope>
    <source>
        <strain evidence="18">Rhizoctonia solani AG1-IB 7/3/14</strain>
    </source>
</reference>
<feature type="binding site" evidence="15">
    <location>
        <position position="555"/>
    </location>
    <ligand>
        <name>Ca(2+)</name>
        <dbReference type="ChEBI" id="CHEBI:29108"/>
    </ligand>
</feature>
<dbReference type="STRING" id="1108050.A0A0B7FM04"/>
<evidence type="ECO:0000313" key="19">
    <source>
        <dbReference type="Proteomes" id="UP000059188"/>
    </source>
</evidence>
<keyword evidence="11 15" id="KW-0106">Calcium</keyword>
<dbReference type="AlphaFoldDB" id="A0A0B7FM04"/>
<dbReference type="CDD" id="cd04056">
    <property type="entry name" value="Peptidases_S53"/>
    <property type="match status" value="1"/>
</dbReference>
<sequence>MYLLPVIAFATLVAASPVSQDLATRHALREVPSGWTKIARAPAEHKIDLRVGLKQARMGELLNVLSKVSDPANSEYGKHLSKEDVDKLVAPRSETVESVEQWLRSHGATVSGRSSAGDWVHVIVPVSRAEKMLGTKYNIYRHTSGAHIVRSESYALPRSLDSHVDVVQPTTFFGRINERSAPESSSALEKRASTVFVLPKSEKEDLKQVSEGAKGKELAAVPSSCSSTITPTCLKALYKTDSYTPKAANSSSIGITGYLDQYASTSDLQTFYTKFDPSAAGSTFSVELINGGKNTQTNPGIEANLDVQYAGAISNPIPLIFYSTAGSPPYKPDSNTPTNSNEPYLEWVNYVLNKTTLPLTISTSYGDDEQTVPLDYAIRVCNSFAQLGARGVSVLFSSGDGGVGSGTCKTNDGTNRTRFQPIFPASCPYVTAVGGTYKIAPEVGVSFSQGGFSDYFARPSYQTSAVSTFLGSIGTTYSGLYNTTGRGFPDVAAQGRSFQIVQKGSTTSVAGTSASAPAFAGVIALLNDYRLSQGKSPLGFLNPWLYSSAASALNDITSGSNPGCGTNGFTARAGWDPVTGLGTPDFVKLQAVA</sequence>
<keyword evidence="12" id="KW-0843">Virulence</keyword>
<dbReference type="GO" id="GO:0046872">
    <property type="term" value="F:metal ion binding"/>
    <property type="evidence" value="ECO:0007669"/>
    <property type="project" value="UniProtKB-UniRule"/>
</dbReference>
<evidence type="ECO:0000256" key="13">
    <source>
        <dbReference type="ARBA" id="ARBA00023145"/>
    </source>
</evidence>
<dbReference type="InterPro" id="IPR023828">
    <property type="entry name" value="Peptidase_S8_Ser-AS"/>
</dbReference>